<dbReference type="STRING" id="542762.A0A4S4E9B7"/>
<evidence type="ECO:0008006" key="4">
    <source>
        <dbReference type="Google" id="ProtNLM"/>
    </source>
</evidence>
<evidence type="ECO:0000313" key="3">
    <source>
        <dbReference type="Proteomes" id="UP000306102"/>
    </source>
</evidence>
<comment type="caution">
    <text evidence="2">The sequence shown here is derived from an EMBL/GenBank/DDBJ whole genome shotgun (WGS) entry which is preliminary data.</text>
</comment>
<name>A0A4S4E9B7_CAMSN</name>
<evidence type="ECO:0000256" key="1">
    <source>
        <dbReference type="SAM" id="MobiDB-lite"/>
    </source>
</evidence>
<reference evidence="2 3" key="1">
    <citation type="journal article" date="2018" name="Proc. Natl. Acad. Sci. U.S.A.">
        <title>Draft genome sequence of Camellia sinensis var. sinensis provides insights into the evolution of the tea genome and tea quality.</title>
        <authorList>
            <person name="Wei C."/>
            <person name="Yang H."/>
            <person name="Wang S."/>
            <person name="Zhao J."/>
            <person name="Liu C."/>
            <person name="Gao L."/>
            <person name="Xia E."/>
            <person name="Lu Y."/>
            <person name="Tai Y."/>
            <person name="She G."/>
            <person name="Sun J."/>
            <person name="Cao H."/>
            <person name="Tong W."/>
            <person name="Gao Q."/>
            <person name="Li Y."/>
            <person name="Deng W."/>
            <person name="Jiang X."/>
            <person name="Wang W."/>
            <person name="Chen Q."/>
            <person name="Zhang S."/>
            <person name="Li H."/>
            <person name="Wu J."/>
            <person name="Wang P."/>
            <person name="Li P."/>
            <person name="Shi C."/>
            <person name="Zheng F."/>
            <person name="Jian J."/>
            <person name="Huang B."/>
            <person name="Shan D."/>
            <person name="Shi M."/>
            <person name="Fang C."/>
            <person name="Yue Y."/>
            <person name="Li F."/>
            <person name="Li D."/>
            <person name="Wei S."/>
            <person name="Han B."/>
            <person name="Jiang C."/>
            <person name="Yin Y."/>
            <person name="Xia T."/>
            <person name="Zhang Z."/>
            <person name="Bennetzen J.L."/>
            <person name="Zhao S."/>
            <person name="Wan X."/>
        </authorList>
    </citation>
    <scope>NUCLEOTIDE SEQUENCE [LARGE SCALE GENOMIC DNA]</scope>
    <source>
        <strain evidence="3">cv. Shuchazao</strain>
        <tissue evidence="2">Leaf</tissue>
    </source>
</reference>
<accession>A0A4S4E9B7</accession>
<sequence length="138" mass="15848">MMRIQEDIVLCKIYRKATSLKVLEERAAMEEKSRTTHPTPPSPPSQGNFSSTNPQESFVALTVPLEEDIVFKTEEEQEHESKVSLPSLIGFGSMKDNLTELEVPKFNMEFMTVDHPLWSQLRSPWLDNWSTYANALNF</sequence>
<protein>
    <recommendedName>
        <fullName evidence="4">NAC domain-containing protein</fullName>
    </recommendedName>
</protein>
<proteinExistence type="predicted"/>
<gene>
    <name evidence="2" type="ORF">TEA_017429</name>
</gene>
<dbReference type="Proteomes" id="UP000306102">
    <property type="component" value="Unassembled WGS sequence"/>
</dbReference>
<dbReference type="AlphaFoldDB" id="A0A4S4E9B7"/>
<dbReference type="EMBL" id="SDRB02006771">
    <property type="protein sequence ID" value="THG12056.1"/>
    <property type="molecule type" value="Genomic_DNA"/>
</dbReference>
<evidence type="ECO:0000313" key="2">
    <source>
        <dbReference type="EMBL" id="THG12056.1"/>
    </source>
</evidence>
<organism evidence="2 3">
    <name type="scientific">Camellia sinensis var. sinensis</name>
    <name type="common">China tea</name>
    <dbReference type="NCBI Taxonomy" id="542762"/>
    <lineage>
        <taxon>Eukaryota</taxon>
        <taxon>Viridiplantae</taxon>
        <taxon>Streptophyta</taxon>
        <taxon>Embryophyta</taxon>
        <taxon>Tracheophyta</taxon>
        <taxon>Spermatophyta</taxon>
        <taxon>Magnoliopsida</taxon>
        <taxon>eudicotyledons</taxon>
        <taxon>Gunneridae</taxon>
        <taxon>Pentapetalae</taxon>
        <taxon>asterids</taxon>
        <taxon>Ericales</taxon>
        <taxon>Theaceae</taxon>
        <taxon>Camellia</taxon>
    </lineage>
</organism>
<keyword evidence="3" id="KW-1185">Reference proteome</keyword>
<feature type="region of interest" description="Disordered" evidence="1">
    <location>
        <begin position="27"/>
        <end position="53"/>
    </location>
</feature>